<dbReference type="OrthoDB" id="5241887at2"/>
<keyword evidence="4" id="KW-1185">Reference proteome</keyword>
<dbReference type="Pfam" id="PF11832">
    <property type="entry name" value="DUF3352"/>
    <property type="match status" value="1"/>
</dbReference>
<protein>
    <submittedName>
        <fullName evidence="3">DUF3352 domain-containing protein</fullName>
    </submittedName>
</protein>
<dbReference type="EMBL" id="RJSG01000002">
    <property type="protein sequence ID" value="RNL79708.1"/>
    <property type="molecule type" value="Genomic_DNA"/>
</dbReference>
<accession>A0A3N0DVT0</accession>
<dbReference type="AlphaFoldDB" id="A0A3N0DVT0"/>
<evidence type="ECO:0000256" key="1">
    <source>
        <dbReference type="SAM" id="MobiDB-lite"/>
    </source>
</evidence>
<organism evidence="3 4">
    <name type="scientific">Nocardioides marmorisolisilvae</name>
    <dbReference type="NCBI Taxonomy" id="1542737"/>
    <lineage>
        <taxon>Bacteria</taxon>
        <taxon>Bacillati</taxon>
        <taxon>Actinomycetota</taxon>
        <taxon>Actinomycetes</taxon>
        <taxon>Propionibacteriales</taxon>
        <taxon>Nocardioidaceae</taxon>
        <taxon>Nocardioides</taxon>
    </lineage>
</organism>
<evidence type="ECO:0000313" key="3">
    <source>
        <dbReference type="EMBL" id="RNL79708.1"/>
    </source>
</evidence>
<feature type="region of interest" description="Disordered" evidence="1">
    <location>
        <begin position="267"/>
        <end position="292"/>
    </location>
</feature>
<keyword evidence="2" id="KW-1133">Transmembrane helix</keyword>
<keyword evidence="2" id="KW-0472">Membrane</keyword>
<sequence>MTDAQPPSYLPADSQSEVLGTAPSGGRRVLVIGLVAALVVAVLGSGAWAAYSFLFGGGPQPEEALPSTTVAVVSVDLNPSAGQKINAIKTIRKFPGLKKSLGLNTDDDLRKFIFDKATESGDCKGIDFDKNVKPWIGKRAAFGAVDLGGDSPAPVIALQISDRDKARTGFSRIADCAGAGDDFKWAIGDDYLIASDSQAHADTILSEGQKKSLADDPAYKRWHGEAGDAGVINFYVAKRATKYLSDVLDQLGSDVFGGSADSSSAFDGSSSLGEGSGLSAPRVRPADDPDPLAGVKDQLDKFQGLAGTVRFAGGGMELSFAAGGLGKVAPTTPVGKQVAALPADTVFALAFGVPKNAAENFTEGFKSGDPSGGALGFVEDQIGLRLPEDLQTVLGDSLTLSLGGDAPADLSDIQGFEDIPVGLVIHGDAAKIRSVITKIEDHTGVRLSDIPIVVAGDDSRVVLSPSKDYADQLSKKGSLGSKEAFVEAVPDAERSTVVAYLDFDSSWRETLLRFAGDDGSSAADVQTADDNTKPLQSLGISSWLDGNVSHVLVKISTD</sequence>
<keyword evidence="2" id="KW-0812">Transmembrane</keyword>
<reference evidence="3 4" key="1">
    <citation type="submission" date="2018-11" db="EMBL/GenBank/DDBJ databases">
        <authorList>
            <person name="Li F."/>
        </authorList>
    </citation>
    <scope>NUCLEOTIDE SEQUENCE [LARGE SCALE GENOMIC DNA]</scope>
    <source>
        <strain evidence="3 4">KIS18-7</strain>
    </source>
</reference>
<gene>
    <name evidence="3" type="ORF">EFL95_12155</name>
</gene>
<dbReference type="Proteomes" id="UP000277094">
    <property type="component" value="Unassembled WGS sequence"/>
</dbReference>
<proteinExistence type="predicted"/>
<feature type="transmembrane region" description="Helical" evidence="2">
    <location>
        <begin position="29"/>
        <end position="51"/>
    </location>
</feature>
<evidence type="ECO:0000256" key="2">
    <source>
        <dbReference type="SAM" id="Phobius"/>
    </source>
</evidence>
<dbReference type="InterPro" id="IPR021787">
    <property type="entry name" value="DUF3352"/>
</dbReference>
<name>A0A3N0DVT0_9ACTN</name>
<dbReference type="RefSeq" id="WP_123234212.1">
    <property type="nucleotide sequence ID" value="NZ_RJSG01000002.1"/>
</dbReference>
<feature type="compositionally biased region" description="Low complexity" evidence="1">
    <location>
        <begin position="267"/>
        <end position="283"/>
    </location>
</feature>
<evidence type="ECO:0000313" key="4">
    <source>
        <dbReference type="Proteomes" id="UP000277094"/>
    </source>
</evidence>
<comment type="caution">
    <text evidence="3">The sequence shown here is derived from an EMBL/GenBank/DDBJ whole genome shotgun (WGS) entry which is preliminary data.</text>
</comment>